<comment type="caution">
    <text evidence="1">The sequence shown here is derived from an EMBL/GenBank/DDBJ whole genome shotgun (WGS) entry which is preliminary data.</text>
</comment>
<evidence type="ECO:0000313" key="2">
    <source>
        <dbReference type="Proteomes" id="UP000005583"/>
    </source>
</evidence>
<dbReference type="AlphaFoldDB" id="C2EPZ3"/>
<dbReference type="eggNOG" id="ENOG5032QXP">
    <property type="taxonomic scope" value="Bacteria"/>
</dbReference>
<dbReference type="HOGENOM" id="CLU_2058431_0_0_9"/>
<gene>
    <name evidence="1" type="ORF">HMPREF0548_1739</name>
</gene>
<keyword evidence="2" id="KW-1185">Reference proteome</keyword>
<proteinExistence type="predicted"/>
<name>C2EPZ3_9LACO</name>
<sequence length="119" mass="13305">MQEIKEYPANTYNLTNTLIISNADGGAGYAKKDFEETVGCCESNHRKYTYRVKGQGKYWSEGGAESILRVLTCIKNGDLEECLSSEFSGSQVKAIDQEKLRYAVRNSLKKAHEAQARSN</sequence>
<protein>
    <submittedName>
        <fullName evidence="1">Uncharacterized protein</fullName>
    </submittedName>
</protein>
<reference evidence="1 2" key="1">
    <citation type="submission" date="2009-01" db="EMBL/GenBank/DDBJ databases">
        <authorList>
            <person name="Qin X."/>
            <person name="Bachman B."/>
            <person name="Battles P."/>
            <person name="Bell A."/>
            <person name="Bess C."/>
            <person name="Bickham C."/>
            <person name="Chaboub L."/>
            <person name="Chen D."/>
            <person name="Coyle M."/>
            <person name="Deiros D.R."/>
            <person name="Dinh H."/>
            <person name="Forbes L."/>
            <person name="Fowler G."/>
            <person name="Francisco L."/>
            <person name="Fu Q."/>
            <person name="Gubbala S."/>
            <person name="Hale W."/>
            <person name="Han Y."/>
            <person name="Hemphill L."/>
            <person name="Highlander S.K."/>
            <person name="Hirani K."/>
            <person name="Hogues M."/>
            <person name="Jackson L."/>
            <person name="Jakkamsetti A."/>
            <person name="Javaid M."/>
            <person name="Jiang H."/>
            <person name="Korchina V."/>
            <person name="Kovar C."/>
            <person name="Lara F."/>
            <person name="Lee S."/>
            <person name="Mata R."/>
            <person name="Mathew T."/>
            <person name="Moen C."/>
            <person name="Morales K."/>
            <person name="Munidasa M."/>
            <person name="Nazareth L."/>
            <person name="Ngo R."/>
            <person name="Nguyen L."/>
            <person name="Okwuonu G."/>
            <person name="Ongeri F."/>
            <person name="Patil S."/>
            <person name="Petrosino J."/>
            <person name="Pham C."/>
            <person name="Pham P."/>
            <person name="Pu L.-L."/>
            <person name="Puazo M."/>
            <person name="Raj R."/>
            <person name="Reid J."/>
            <person name="Rouhana J."/>
            <person name="Saada N."/>
            <person name="Shang Y."/>
            <person name="Simmons D."/>
            <person name="Thornton R."/>
            <person name="Warren J."/>
            <person name="Weissenberger G."/>
            <person name="Zhang J."/>
            <person name="Zhang L."/>
            <person name="Zhou C."/>
            <person name="Zhu D."/>
            <person name="Muzny D."/>
            <person name="Worley K."/>
            <person name="Gibbs R."/>
        </authorList>
    </citation>
    <scope>NUCLEOTIDE SEQUENCE [LARGE SCALE GENOMIC DNA]</scope>
    <source>
        <strain evidence="1 2">DSM 16047</strain>
    </source>
</reference>
<accession>C2EPZ3</accession>
<evidence type="ECO:0000313" key="1">
    <source>
        <dbReference type="EMBL" id="EEJ71412.1"/>
    </source>
</evidence>
<dbReference type="Proteomes" id="UP000005583">
    <property type="component" value="Unassembled WGS sequence"/>
</dbReference>
<dbReference type="EMBL" id="ACGU01000086">
    <property type="protein sequence ID" value="EEJ71412.1"/>
    <property type="molecule type" value="Genomic_DNA"/>
</dbReference>
<organism evidence="1 2">
    <name type="scientific">Lactobacillus ultunensis DSM 16047</name>
    <dbReference type="NCBI Taxonomy" id="525365"/>
    <lineage>
        <taxon>Bacteria</taxon>
        <taxon>Bacillati</taxon>
        <taxon>Bacillota</taxon>
        <taxon>Bacilli</taxon>
        <taxon>Lactobacillales</taxon>
        <taxon>Lactobacillaceae</taxon>
        <taxon>Lactobacillus</taxon>
    </lineage>
</organism>
<dbReference type="STRING" id="525365.HMPREF0548_1739"/>